<dbReference type="EMBL" id="CAJJDN010000011">
    <property type="protein sequence ID" value="CAD8057819.1"/>
    <property type="molecule type" value="Genomic_DNA"/>
</dbReference>
<evidence type="ECO:0000313" key="1">
    <source>
        <dbReference type="EMBL" id="CAD8057819.1"/>
    </source>
</evidence>
<proteinExistence type="predicted"/>
<reference evidence="1" key="1">
    <citation type="submission" date="2021-01" db="EMBL/GenBank/DDBJ databases">
        <authorList>
            <consortium name="Genoscope - CEA"/>
            <person name="William W."/>
        </authorList>
    </citation>
    <scope>NUCLEOTIDE SEQUENCE</scope>
</reference>
<comment type="caution">
    <text evidence="1">The sequence shown here is derived from an EMBL/GenBank/DDBJ whole genome shotgun (WGS) entry which is preliminary data.</text>
</comment>
<organism evidence="1 2">
    <name type="scientific">Paramecium sonneborni</name>
    <dbReference type="NCBI Taxonomy" id="65129"/>
    <lineage>
        <taxon>Eukaryota</taxon>
        <taxon>Sar</taxon>
        <taxon>Alveolata</taxon>
        <taxon>Ciliophora</taxon>
        <taxon>Intramacronucleata</taxon>
        <taxon>Oligohymenophorea</taxon>
        <taxon>Peniculida</taxon>
        <taxon>Parameciidae</taxon>
        <taxon>Paramecium</taxon>
    </lineage>
</organism>
<protein>
    <submittedName>
        <fullName evidence="1">Uncharacterized protein</fullName>
    </submittedName>
</protein>
<dbReference type="OrthoDB" id="369831at2759"/>
<name>A0A8S1KQX1_9CILI</name>
<dbReference type="AlphaFoldDB" id="A0A8S1KQX1"/>
<accession>A0A8S1KQX1</accession>
<dbReference type="Proteomes" id="UP000692954">
    <property type="component" value="Unassembled WGS sequence"/>
</dbReference>
<sequence>MEIQISKQRLKNFRNNQYYYYQKIKMSVSLKKIPKLQKERVYFELNLIELGFSKLNNFIDTIKDVIQIENNE</sequence>
<gene>
    <name evidence="1" type="ORF">PSON_ATCC_30995.1.T0110408</name>
</gene>
<evidence type="ECO:0000313" key="2">
    <source>
        <dbReference type="Proteomes" id="UP000692954"/>
    </source>
</evidence>
<keyword evidence="2" id="KW-1185">Reference proteome</keyword>